<sequence>MTAAICSRCGADRGAEENPAMVLAWVSEREGGMSRWLCPRCARDHVRDIEGKLPPEFWVPDRD</sequence>
<dbReference type="Proteomes" id="UP000199025">
    <property type="component" value="Unassembled WGS sequence"/>
</dbReference>
<keyword evidence="2" id="KW-1185">Reference proteome</keyword>
<dbReference type="RefSeq" id="WP_091508851.1">
    <property type="nucleotide sequence ID" value="NZ_CBDQZW010000008.1"/>
</dbReference>
<name>A0A1I3UPP7_9PSEU</name>
<protein>
    <submittedName>
        <fullName evidence="1">Uncharacterized protein</fullName>
    </submittedName>
</protein>
<dbReference type="STRING" id="115433.SAMN05421835_109194"/>
<dbReference type="AlphaFoldDB" id="A0A1I3UPP7"/>
<accession>A0A1I3UPP7</accession>
<evidence type="ECO:0000313" key="2">
    <source>
        <dbReference type="Proteomes" id="UP000199025"/>
    </source>
</evidence>
<dbReference type="EMBL" id="FORP01000009">
    <property type="protein sequence ID" value="SFJ85288.1"/>
    <property type="molecule type" value="Genomic_DNA"/>
</dbReference>
<dbReference type="OrthoDB" id="3578149at2"/>
<evidence type="ECO:0000313" key="1">
    <source>
        <dbReference type="EMBL" id="SFJ85288.1"/>
    </source>
</evidence>
<reference evidence="1 2" key="1">
    <citation type="submission" date="2016-10" db="EMBL/GenBank/DDBJ databases">
        <authorList>
            <person name="de Groot N.N."/>
        </authorList>
    </citation>
    <scope>NUCLEOTIDE SEQUENCE [LARGE SCALE GENOMIC DNA]</scope>
    <source>
        <strain evidence="1 2">DSM 44468</strain>
    </source>
</reference>
<organism evidence="1 2">
    <name type="scientific">Amycolatopsis sacchari</name>
    <dbReference type="NCBI Taxonomy" id="115433"/>
    <lineage>
        <taxon>Bacteria</taxon>
        <taxon>Bacillati</taxon>
        <taxon>Actinomycetota</taxon>
        <taxon>Actinomycetes</taxon>
        <taxon>Pseudonocardiales</taxon>
        <taxon>Pseudonocardiaceae</taxon>
        <taxon>Amycolatopsis</taxon>
    </lineage>
</organism>
<proteinExistence type="predicted"/>
<gene>
    <name evidence="1" type="ORF">SAMN05421835_109194</name>
</gene>